<dbReference type="Pfam" id="PF01425">
    <property type="entry name" value="Amidase"/>
    <property type="match status" value="1"/>
</dbReference>
<reference evidence="3 4" key="1">
    <citation type="journal article" date="2021" name="Sci. Rep.">
        <title>The genome of the diatom Chaetoceros tenuissimus carries an ancient integrated fragment of an extant virus.</title>
        <authorList>
            <person name="Hongo Y."/>
            <person name="Kimura K."/>
            <person name="Takaki Y."/>
            <person name="Yoshida Y."/>
            <person name="Baba S."/>
            <person name="Kobayashi G."/>
            <person name="Nagasaki K."/>
            <person name="Hano T."/>
            <person name="Tomaru Y."/>
        </authorList>
    </citation>
    <scope>NUCLEOTIDE SEQUENCE [LARGE SCALE GENOMIC DNA]</scope>
    <source>
        <strain evidence="3 4">NIES-3715</strain>
    </source>
</reference>
<dbReference type="GO" id="GO:0003824">
    <property type="term" value="F:catalytic activity"/>
    <property type="evidence" value="ECO:0007669"/>
    <property type="project" value="InterPro"/>
</dbReference>
<dbReference type="InterPro" id="IPR023631">
    <property type="entry name" value="Amidase_dom"/>
</dbReference>
<dbReference type="AlphaFoldDB" id="A0AAD3CWT8"/>
<organism evidence="3 4">
    <name type="scientific">Chaetoceros tenuissimus</name>
    <dbReference type="NCBI Taxonomy" id="426638"/>
    <lineage>
        <taxon>Eukaryota</taxon>
        <taxon>Sar</taxon>
        <taxon>Stramenopiles</taxon>
        <taxon>Ochrophyta</taxon>
        <taxon>Bacillariophyta</taxon>
        <taxon>Coscinodiscophyceae</taxon>
        <taxon>Chaetocerotophycidae</taxon>
        <taxon>Chaetocerotales</taxon>
        <taxon>Chaetocerotaceae</taxon>
        <taxon>Chaetoceros</taxon>
    </lineage>
</organism>
<dbReference type="PANTHER" id="PTHR11895:SF67">
    <property type="entry name" value="AMIDASE DOMAIN-CONTAINING PROTEIN"/>
    <property type="match status" value="1"/>
</dbReference>
<dbReference type="InterPro" id="IPR000120">
    <property type="entry name" value="Amidase"/>
</dbReference>
<protein>
    <submittedName>
        <fullName evidence="3">Amidase signature enzyme</fullName>
    </submittedName>
</protein>
<dbReference type="EMBL" id="BLLK01000045">
    <property type="protein sequence ID" value="GFH52611.1"/>
    <property type="molecule type" value="Genomic_DNA"/>
</dbReference>
<gene>
    <name evidence="3" type="ORF">CTEN210_09087</name>
</gene>
<dbReference type="SUPFAM" id="SSF75304">
    <property type="entry name" value="Amidase signature (AS) enzymes"/>
    <property type="match status" value="1"/>
</dbReference>
<evidence type="ECO:0000259" key="2">
    <source>
        <dbReference type="Pfam" id="PF01425"/>
    </source>
</evidence>
<sequence>MDTTSTEYNIKDIKAPKVSGPLIHALAYVVAKSPLSPFILRKLLDDNDIHLIRELAASPKCKSLAPTYFPAHKANVTDEVRTKAKEHRQFLQTGIDLQTPTSSKGKYHSIMDYHRLYKANKALPSQVMEELIIGAKKLEHLKMFSSFLPEDIRQQAKESDERWKNGNAISIFDGVPVAIKDQIPVKGHRFCRGSMIEKCVHAEEDDMLVKKLRDAGAIIVGVTVMTEGGVTPLGYNVHFDGPFNPYDTDYYSGGSSSGSAVAVASGLVPMAIGFDGGGSVRIPAAMSGTMGLAVTNGRFAFDSTSTVTKAGPLATTLEDVALTHLLLGENVPTSVYGKLLGEDNFPPPHLGNLVDSTGAVIAKSDLPLSGIRLGVQWDHFKHTDEEVYEACLKSVKHLESLGAEIVDISIENLKEIHLSHAMTILSEFGVIWEKEFNDPSHVLEPNTEITLALGRALRASETMSAAKVRSYGIQQLRTNIFEGLKIDAIVSPALGSKVPKPPSNYRGHGESDNAKVYKIMRYVPMANFLGLPGLVVPVDYEKDSGMPISFQLMGDAWSEHKLVEIGVHFEKRLERKLPQNYHEVLHKFD</sequence>
<feature type="domain" description="Amidase" evidence="2">
    <location>
        <begin position="140"/>
        <end position="562"/>
    </location>
</feature>
<dbReference type="PANTHER" id="PTHR11895">
    <property type="entry name" value="TRANSAMIDASE"/>
    <property type="match status" value="1"/>
</dbReference>
<keyword evidence="4" id="KW-1185">Reference proteome</keyword>
<evidence type="ECO:0000256" key="1">
    <source>
        <dbReference type="ARBA" id="ARBA00009199"/>
    </source>
</evidence>
<proteinExistence type="inferred from homology"/>
<evidence type="ECO:0000313" key="4">
    <source>
        <dbReference type="Proteomes" id="UP001054902"/>
    </source>
</evidence>
<name>A0AAD3CWT8_9STRA</name>
<dbReference type="PROSITE" id="PS00571">
    <property type="entry name" value="AMIDASES"/>
    <property type="match status" value="1"/>
</dbReference>
<dbReference type="InterPro" id="IPR036928">
    <property type="entry name" value="AS_sf"/>
</dbReference>
<dbReference type="Gene3D" id="3.90.1300.10">
    <property type="entry name" value="Amidase signature (AS) domain"/>
    <property type="match status" value="1"/>
</dbReference>
<dbReference type="Proteomes" id="UP001054902">
    <property type="component" value="Unassembled WGS sequence"/>
</dbReference>
<comment type="similarity">
    <text evidence="1">Belongs to the amidase family.</text>
</comment>
<evidence type="ECO:0000313" key="3">
    <source>
        <dbReference type="EMBL" id="GFH52611.1"/>
    </source>
</evidence>
<accession>A0AAD3CWT8</accession>
<comment type="caution">
    <text evidence="3">The sequence shown here is derived from an EMBL/GenBank/DDBJ whole genome shotgun (WGS) entry which is preliminary data.</text>
</comment>
<dbReference type="InterPro" id="IPR020556">
    <property type="entry name" value="Amidase_CS"/>
</dbReference>